<accession>A0A4U6T0X7</accession>
<protein>
    <recommendedName>
        <fullName evidence="1">HMA domain-containing protein</fullName>
    </recommendedName>
</protein>
<keyword evidence="3" id="KW-1185">Reference proteome</keyword>
<sequence>MAPVILRTFVHCSCCAGRIRRAIKNYLGVEEVWVSVDTGLVVVAGTNLDASLLRWRVQSMIRKKHRVDIVSDGAAEEQPQYALPPPGYPYPYHYQYPYNSGGGGGMVPHLGPPPAYAQPPAPYPYAAAAAALGWVPEPPQHLLQYVPAELLHARRQYMPNEAPLWLNDENPNGCCSVQ</sequence>
<dbReference type="AlphaFoldDB" id="A0A4U6T0X7"/>
<dbReference type="Gramene" id="TKV90366">
    <property type="protein sequence ID" value="TKV90366"/>
    <property type="gene ID" value="SEVIR_9G023900v2"/>
</dbReference>
<reference evidence="2" key="1">
    <citation type="submission" date="2019-03" db="EMBL/GenBank/DDBJ databases">
        <title>WGS assembly of Setaria viridis.</title>
        <authorList>
            <person name="Huang P."/>
            <person name="Jenkins J."/>
            <person name="Grimwood J."/>
            <person name="Barry K."/>
            <person name="Healey A."/>
            <person name="Mamidi S."/>
            <person name="Sreedasyam A."/>
            <person name="Shu S."/>
            <person name="Feldman M."/>
            <person name="Wu J."/>
            <person name="Yu Y."/>
            <person name="Chen C."/>
            <person name="Johnson J."/>
            <person name="Rokhsar D."/>
            <person name="Baxter I."/>
            <person name="Schmutz J."/>
            <person name="Brutnell T."/>
            <person name="Kellogg E."/>
        </authorList>
    </citation>
    <scope>NUCLEOTIDE SEQUENCE [LARGE SCALE GENOMIC DNA]</scope>
</reference>
<dbReference type="OMA" id="HARRQYM"/>
<dbReference type="Pfam" id="PF00403">
    <property type="entry name" value="HMA"/>
    <property type="match status" value="1"/>
</dbReference>
<dbReference type="InterPro" id="IPR036163">
    <property type="entry name" value="HMA_dom_sf"/>
</dbReference>
<dbReference type="InterPro" id="IPR006121">
    <property type="entry name" value="HMA_dom"/>
</dbReference>
<evidence type="ECO:0000313" key="3">
    <source>
        <dbReference type="Proteomes" id="UP000298652"/>
    </source>
</evidence>
<evidence type="ECO:0000259" key="1">
    <source>
        <dbReference type="Pfam" id="PF00403"/>
    </source>
</evidence>
<name>A0A4U6T0X7_SETVI</name>
<dbReference type="InterPro" id="IPR044594">
    <property type="entry name" value="HIPP01/3/5/6"/>
</dbReference>
<gene>
    <name evidence="2" type="ORF">SEVIR_9G023900v2</name>
</gene>
<feature type="domain" description="HMA" evidence="1">
    <location>
        <begin position="10"/>
        <end position="46"/>
    </location>
</feature>
<dbReference type="Proteomes" id="UP000298652">
    <property type="component" value="Chromosome 9"/>
</dbReference>
<dbReference type="GO" id="GO:0046872">
    <property type="term" value="F:metal ion binding"/>
    <property type="evidence" value="ECO:0007669"/>
    <property type="project" value="InterPro"/>
</dbReference>
<dbReference type="CDD" id="cd00371">
    <property type="entry name" value="HMA"/>
    <property type="match status" value="1"/>
</dbReference>
<dbReference type="PANTHER" id="PTHR46413">
    <property type="entry name" value="HEAVY METAL-ASSOCIATED ISOPRENYLATED PLANT PROTEIN 6"/>
    <property type="match status" value="1"/>
</dbReference>
<dbReference type="PANTHER" id="PTHR46413:SF10">
    <property type="entry name" value="HMA DOMAIN-CONTAINING PROTEIN"/>
    <property type="match status" value="1"/>
</dbReference>
<organism evidence="2 3">
    <name type="scientific">Setaria viridis</name>
    <name type="common">Green bristlegrass</name>
    <name type="synonym">Setaria italica subsp. viridis</name>
    <dbReference type="NCBI Taxonomy" id="4556"/>
    <lineage>
        <taxon>Eukaryota</taxon>
        <taxon>Viridiplantae</taxon>
        <taxon>Streptophyta</taxon>
        <taxon>Embryophyta</taxon>
        <taxon>Tracheophyta</taxon>
        <taxon>Spermatophyta</taxon>
        <taxon>Magnoliopsida</taxon>
        <taxon>Liliopsida</taxon>
        <taxon>Poales</taxon>
        <taxon>Poaceae</taxon>
        <taxon>PACMAD clade</taxon>
        <taxon>Panicoideae</taxon>
        <taxon>Panicodae</taxon>
        <taxon>Paniceae</taxon>
        <taxon>Cenchrinae</taxon>
        <taxon>Setaria</taxon>
    </lineage>
</organism>
<evidence type="ECO:0000313" key="2">
    <source>
        <dbReference type="EMBL" id="TKV90366.1"/>
    </source>
</evidence>
<dbReference type="Gene3D" id="3.30.70.100">
    <property type="match status" value="1"/>
</dbReference>
<dbReference type="EMBL" id="CM016560">
    <property type="protein sequence ID" value="TKV90366.1"/>
    <property type="molecule type" value="Genomic_DNA"/>
</dbReference>
<dbReference type="SUPFAM" id="SSF55008">
    <property type="entry name" value="HMA, heavy metal-associated domain"/>
    <property type="match status" value="1"/>
</dbReference>
<proteinExistence type="predicted"/>